<dbReference type="AlphaFoldDB" id="A0A9P0B3N4"/>
<accession>A0A9P0B3N4</accession>
<evidence type="ECO:0000256" key="2">
    <source>
        <dbReference type="ARBA" id="ARBA00011015"/>
    </source>
</evidence>
<dbReference type="GO" id="GO:0005819">
    <property type="term" value="C:spindle"/>
    <property type="evidence" value="ECO:0007669"/>
    <property type="project" value="TreeGrafter"/>
</dbReference>
<organism evidence="5 6">
    <name type="scientific">Brassicogethes aeneus</name>
    <name type="common">Rape pollen beetle</name>
    <name type="synonym">Meligethes aeneus</name>
    <dbReference type="NCBI Taxonomy" id="1431903"/>
    <lineage>
        <taxon>Eukaryota</taxon>
        <taxon>Metazoa</taxon>
        <taxon>Ecdysozoa</taxon>
        <taxon>Arthropoda</taxon>
        <taxon>Hexapoda</taxon>
        <taxon>Insecta</taxon>
        <taxon>Pterygota</taxon>
        <taxon>Neoptera</taxon>
        <taxon>Endopterygota</taxon>
        <taxon>Coleoptera</taxon>
        <taxon>Polyphaga</taxon>
        <taxon>Cucujiformia</taxon>
        <taxon>Nitidulidae</taxon>
        <taxon>Meligethinae</taxon>
        <taxon>Brassicogethes</taxon>
    </lineage>
</organism>
<dbReference type="PANTHER" id="PTHR28520">
    <property type="entry name" value="MITOTIC-SPINDLE ORGANIZING PROTEIN 1"/>
    <property type="match status" value="1"/>
</dbReference>
<dbReference type="PANTHER" id="PTHR28520:SF2">
    <property type="entry name" value="MITOTIC-SPINDLE ORGANIZING PROTEIN 1"/>
    <property type="match status" value="1"/>
</dbReference>
<evidence type="ECO:0000313" key="6">
    <source>
        <dbReference type="Proteomes" id="UP001154078"/>
    </source>
</evidence>
<dbReference type="EMBL" id="OV121134">
    <property type="protein sequence ID" value="CAH0554033.1"/>
    <property type="molecule type" value="Genomic_DNA"/>
</dbReference>
<dbReference type="Pfam" id="PF12554">
    <property type="entry name" value="MOZART1"/>
    <property type="match status" value="1"/>
</dbReference>
<evidence type="ECO:0000256" key="1">
    <source>
        <dbReference type="ARBA" id="ARBA00004267"/>
    </source>
</evidence>
<keyword evidence="4" id="KW-0206">Cytoskeleton</keyword>
<dbReference type="GO" id="GO:0000931">
    <property type="term" value="C:gamma-tubulin ring complex"/>
    <property type="evidence" value="ECO:0007669"/>
    <property type="project" value="InterPro"/>
</dbReference>
<dbReference type="OrthoDB" id="48571at2759"/>
<proteinExistence type="inferred from homology"/>
<evidence type="ECO:0000256" key="4">
    <source>
        <dbReference type="ARBA" id="ARBA00023212"/>
    </source>
</evidence>
<evidence type="ECO:0000256" key="3">
    <source>
        <dbReference type="ARBA" id="ARBA00022490"/>
    </source>
</evidence>
<dbReference type="GO" id="GO:0031021">
    <property type="term" value="C:interphase microtubule organizing center"/>
    <property type="evidence" value="ECO:0007669"/>
    <property type="project" value="TreeGrafter"/>
</dbReference>
<protein>
    <recommendedName>
        <fullName evidence="7">Mitotic-spindle organizing protein 1</fullName>
    </recommendedName>
</protein>
<dbReference type="GO" id="GO:0090307">
    <property type="term" value="P:mitotic spindle assembly"/>
    <property type="evidence" value="ECO:0007669"/>
    <property type="project" value="TreeGrafter"/>
</dbReference>
<gene>
    <name evidence="5" type="ORF">MELIAE_LOCUS5893</name>
</gene>
<dbReference type="GO" id="GO:0033566">
    <property type="term" value="P:gamma-tubulin complex localization"/>
    <property type="evidence" value="ECO:0007669"/>
    <property type="project" value="InterPro"/>
</dbReference>
<dbReference type="GO" id="GO:0051415">
    <property type="term" value="P:microtubule nucleation by interphase microtubule organizing center"/>
    <property type="evidence" value="ECO:0007669"/>
    <property type="project" value="TreeGrafter"/>
</dbReference>
<evidence type="ECO:0000313" key="5">
    <source>
        <dbReference type="EMBL" id="CAH0554033.1"/>
    </source>
</evidence>
<keyword evidence="6" id="KW-1185">Reference proteome</keyword>
<dbReference type="InterPro" id="IPR022214">
    <property type="entry name" value="MZT1"/>
</dbReference>
<reference evidence="5" key="1">
    <citation type="submission" date="2021-12" db="EMBL/GenBank/DDBJ databases">
        <authorList>
            <person name="King R."/>
        </authorList>
    </citation>
    <scope>NUCLEOTIDE SEQUENCE</scope>
</reference>
<sequence length="75" mass="8292">MSNSKLAQVKEAKETFQALMELSRLLCTGLDKETMSICVRLCEAGVNPEVLATVVRELQKAVEMQNENSMADQTS</sequence>
<name>A0A9P0B3N4_BRAAE</name>
<keyword evidence="3" id="KW-0963">Cytoplasm</keyword>
<dbReference type="GO" id="GO:0005813">
    <property type="term" value="C:centrosome"/>
    <property type="evidence" value="ECO:0007669"/>
    <property type="project" value="TreeGrafter"/>
</dbReference>
<dbReference type="Proteomes" id="UP001154078">
    <property type="component" value="Chromosome 3"/>
</dbReference>
<comment type="subcellular location">
    <subcellularLocation>
        <location evidence="1">Cytoplasm</location>
        <location evidence="1">Cytoskeleton</location>
        <location evidence="1">Microtubule organizing center</location>
    </subcellularLocation>
</comment>
<evidence type="ECO:0008006" key="7">
    <source>
        <dbReference type="Google" id="ProtNLM"/>
    </source>
</evidence>
<comment type="similarity">
    <text evidence="2">Belongs to the MOZART1 family.</text>
</comment>